<dbReference type="VEuPathDB" id="TriTrypDB:LDHU3_09.0470"/>
<dbReference type="VEuPathDB" id="TriTrypDB:LdBPK_090300.1"/>
<feature type="transmembrane region" description="Helical" evidence="2">
    <location>
        <begin position="72"/>
        <end position="93"/>
    </location>
</feature>
<reference evidence="6" key="3">
    <citation type="submission" date="2019-02" db="EMBL/GenBank/DDBJ databases">
        <title>FDA dAtabase for Regulatory Grade micrObial Sequences (FDA-ARGOS): Supporting development and validation of Infectious Disease Dx tests.</title>
        <authorList>
            <person name="Duncan R."/>
            <person name="Fisher C."/>
            <person name="Tallon L."/>
            <person name="Sadzewicz L."/>
            <person name="Sengamalay N."/>
            <person name="Ott S."/>
            <person name="Godinez A."/>
            <person name="Nagaraj S."/>
            <person name="Vavikolanu K."/>
            <person name="Nadendla S."/>
            <person name="Aluvathingal J."/>
            <person name="Sichtig H."/>
        </authorList>
    </citation>
    <scope>NUCLEOTIDE SEQUENCE [LARGE SCALE GENOMIC DNA]</scope>
    <source>
        <strain evidence="6">FDAARGOS_361</strain>
    </source>
</reference>
<accession>A0A3S7WQJ9</accession>
<feature type="transmembrane region" description="Helical" evidence="2">
    <location>
        <begin position="28"/>
        <end position="52"/>
    </location>
</feature>
<evidence type="ECO:0000256" key="2">
    <source>
        <dbReference type="SAM" id="Phobius"/>
    </source>
</evidence>
<dbReference type="OrthoDB" id="272956at2759"/>
<evidence type="ECO:0008006" key="7">
    <source>
        <dbReference type="Google" id="ProtNLM"/>
    </source>
</evidence>
<evidence type="ECO:0000313" key="4">
    <source>
        <dbReference type="EMBL" id="TPP41909.1"/>
    </source>
</evidence>
<sequence length="1065" mass="114535">MKKIFHIPTGNSAEDEQSSKRHAKRYRVYFTILAVWVSLLLILVTILTPILVLQRQDNELERMHREEEKQEAMAYATTFRDAILGAISAVYGVEGYIMGLMKSLPNLNETPAQRVAGQYFPKFYGYAELVSSSSPHISLFATAPGGVVLQVYPSEDEKFMENWDLLNSSCENHTDPAAAYREDPFTTIKNGLLALTGPYKSPGLPIRGWDSSSGEAHNMWWVDLRQPIYNATSTALITNSTFWGFAIVFFSVDGLIRKKGLPEKMNSLEMAYIIYTASINGSDGCTVILASSMFKGETDCSKPFMKKFLDDATTRDVLKEKLSWKIALKSMKRVNRFTPRVRNAIVITSVIGVSLLFALFMYVIVRCTRVYDGAKHAPKMAPFAMLTIGPCRGEELWDLASDQMVEVTERLGHVLARQMVRYHAYQIQQVHPLTTSYVTRSVAAAVQMAFSTIEELYSFPIDEPLRRLLGDEGSLLLCYAVHWCTDAAVRMEAIGGGLRYEGPDVVYGGRMWVFAGPNVVTVSQAALPSTTCMPHVKSKLFDSVFLRGVTTRQDLYVVTDTSNHSLKEAEAFAADQLRRSRQAQLRYVADKEADLGSTGYTRCDRLLTSYPRTGYDSSDLDSSFFAREASAYSEGATSGSGNDSNPISVVNSSGGGQVASGAARRGARKDGVAGVSGVPTAIVVPASTPDNALVVAGADVSESASTLSRAVPQRRMGCRPPRDLAAANVVSGSSRSSSSAASVGSEKEETSPGEPPTPLLQPVSPEVSVTAATGTVRPRRGQDNAHTAPGATASGSNSIGFRDSCSGIPATSSVRHHDLLLTNPLVVVPPAVTVDATAHGLCGGGGSASTTPISGESTGGRHSNFPTCGDNPLAHGTTAAAAAKVDALSGGITGLASNGGRGAVGGTPAACRPGNSEGNAALQGSGPALDNFSDLLLRPAISTQSDLLLRAVFDRQAVALDLSYDSVRVLVYYFYSSYKILFRPLAAPELHNIYRRLMTAFGVPQQGILEHLAARCATRFLQRHEETQTLLWDQQHRLQMHIRSASATAATATSVSDDGVTSTSG</sequence>
<organism evidence="3 5">
    <name type="scientific">Leishmania donovani</name>
    <dbReference type="NCBI Taxonomy" id="5661"/>
    <lineage>
        <taxon>Eukaryota</taxon>
        <taxon>Discoba</taxon>
        <taxon>Euglenozoa</taxon>
        <taxon>Kinetoplastea</taxon>
        <taxon>Metakinetoplastina</taxon>
        <taxon>Trypanosomatida</taxon>
        <taxon>Trypanosomatidae</taxon>
        <taxon>Leishmaniinae</taxon>
        <taxon>Leishmania</taxon>
    </lineage>
</organism>
<feature type="transmembrane region" description="Helical" evidence="2">
    <location>
        <begin position="228"/>
        <end position="252"/>
    </location>
</feature>
<dbReference type="VEuPathDB" id="TriTrypDB:LdCL_090008700"/>
<dbReference type="EMBL" id="CP029508">
    <property type="protein sequence ID" value="AYU76476.1"/>
    <property type="molecule type" value="Genomic_DNA"/>
</dbReference>
<feature type="region of interest" description="Disordered" evidence="1">
    <location>
        <begin position="699"/>
        <end position="801"/>
    </location>
</feature>
<keyword evidence="5" id="KW-1185">Reference proteome</keyword>
<dbReference type="EMBL" id="RHLC01000045">
    <property type="protein sequence ID" value="TPP41909.1"/>
    <property type="molecule type" value="Genomic_DNA"/>
</dbReference>
<keyword evidence="2" id="KW-0472">Membrane</keyword>
<reference evidence="3 5" key="1">
    <citation type="journal article" date="2018" name="Sci. Rep.">
        <title>A complete Leishmania donovani reference genome identifies novel genetic variations associated with virulence.</title>
        <authorList>
            <person name="Lypaczewski P."/>
            <person name="Hoshizaki J."/>
            <person name="Zhang W.-W."/>
            <person name="McCall L.-I."/>
            <person name="Torcivia-Rodriguez J."/>
            <person name="Simonyan V."/>
            <person name="Kaur A."/>
            <person name="Dewar K."/>
            <person name="Matlashewski G."/>
        </authorList>
    </citation>
    <scope>NUCLEOTIDE SEQUENCE [LARGE SCALE GENOMIC DNA]</scope>
    <source>
        <strain evidence="3 5">LdCL</strain>
    </source>
</reference>
<evidence type="ECO:0000313" key="3">
    <source>
        <dbReference type="EMBL" id="AYU76476.1"/>
    </source>
</evidence>
<evidence type="ECO:0000313" key="5">
    <source>
        <dbReference type="Proteomes" id="UP000274082"/>
    </source>
</evidence>
<proteinExistence type="predicted"/>
<feature type="compositionally biased region" description="Low complexity" evidence="1">
    <location>
        <begin position="725"/>
        <end position="744"/>
    </location>
</feature>
<gene>
    <name evidence="4" type="ORF">CGC21_18380</name>
    <name evidence="3" type="ORF">LdCL_090008700</name>
</gene>
<protein>
    <recommendedName>
        <fullName evidence="7">CHASE domain-containing protein</fullName>
    </recommendedName>
</protein>
<feature type="transmembrane region" description="Helical" evidence="2">
    <location>
        <begin position="341"/>
        <end position="365"/>
    </location>
</feature>
<dbReference type="Proteomes" id="UP000318447">
    <property type="component" value="Unassembled WGS sequence"/>
</dbReference>
<evidence type="ECO:0000256" key="1">
    <source>
        <dbReference type="SAM" id="MobiDB-lite"/>
    </source>
</evidence>
<dbReference type="AlphaFoldDB" id="A0A3S7WQJ9"/>
<name>A0A3S7WQJ9_LEIDO</name>
<dbReference type="Proteomes" id="UP000274082">
    <property type="component" value="Chromosome 9"/>
</dbReference>
<keyword evidence="2" id="KW-1133">Transmembrane helix</keyword>
<feature type="compositionally biased region" description="Polar residues" evidence="1">
    <location>
        <begin position="635"/>
        <end position="647"/>
    </location>
</feature>
<keyword evidence="2" id="KW-0812">Transmembrane</keyword>
<feature type="region of interest" description="Disordered" evidence="1">
    <location>
        <begin position="634"/>
        <end position="672"/>
    </location>
</feature>
<feature type="transmembrane region" description="Helical" evidence="2">
    <location>
        <begin position="272"/>
        <end position="294"/>
    </location>
</feature>
<reference evidence="4" key="2">
    <citation type="submission" date="2019-02" db="EMBL/GenBank/DDBJ databases">
        <title>FDA dAtabase for Regulatory Grade micrObial Sequences (FDA-ARGOS): Supporting development and validation of Infectious Disease Dx tests.</title>
        <authorList>
            <person name="Duncan R."/>
            <person name="Fisher C."/>
            <person name="Tallon L.J."/>
            <person name="Sadzewicz L."/>
            <person name="Sengamalay N."/>
            <person name="Ott S."/>
            <person name="Godinez A."/>
            <person name="Nagaraj S."/>
            <person name="Nadendla S."/>
            <person name="Sichtig H."/>
        </authorList>
    </citation>
    <scope>NUCLEOTIDE SEQUENCE</scope>
    <source>
        <strain evidence="4">FDAARGOS_361</strain>
    </source>
</reference>
<evidence type="ECO:0000313" key="6">
    <source>
        <dbReference type="Proteomes" id="UP000318447"/>
    </source>
</evidence>